<keyword evidence="2" id="KW-1185">Reference proteome</keyword>
<gene>
    <name evidence="1" type="ORF">Psi02_31470</name>
</gene>
<organism evidence="1 2">
    <name type="scientific">Planotetraspora silvatica</name>
    <dbReference type="NCBI Taxonomy" id="234614"/>
    <lineage>
        <taxon>Bacteria</taxon>
        <taxon>Bacillati</taxon>
        <taxon>Actinomycetota</taxon>
        <taxon>Actinomycetes</taxon>
        <taxon>Streptosporangiales</taxon>
        <taxon>Streptosporangiaceae</taxon>
        <taxon>Planotetraspora</taxon>
    </lineage>
</organism>
<reference evidence="1" key="1">
    <citation type="submission" date="2021-01" db="EMBL/GenBank/DDBJ databases">
        <title>Whole genome shotgun sequence of Planotetraspora silvatica NBRC 100141.</title>
        <authorList>
            <person name="Komaki H."/>
            <person name="Tamura T."/>
        </authorList>
    </citation>
    <scope>NUCLEOTIDE SEQUENCE</scope>
    <source>
        <strain evidence="1">NBRC 100141</strain>
    </source>
</reference>
<comment type="caution">
    <text evidence="1">The sequence shown here is derived from an EMBL/GenBank/DDBJ whole genome shotgun (WGS) entry which is preliminary data.</text>
</comment>
<name>A0A8J3UJ65_9ACTN</name>
<evidence type="ECO:0000313" key="1">
    <source>
        <dbReference type="EMBL" id="GII46723.1"/>
    </source>
</evidence>
<accession>A0A8J3UJ65</accession>
<protein>
    <submittedName>
        <fullName evidence="1">Uncharacterized protein</fullName>
    </submittedName>
</protein>
<proteinExistence type="predicted"/>
<evidence type="ECO:0000313" key="2">
    <source>
        <dbReference type="Proteomes" id="UP000644610"/>
    </source>
</evidence>
<dbReference type="RefSeq" id="WP_203974707.1">
    <property type="nucleotide sequence ID" value="NZ_BAAAKY010000014.1"/>
</dbReference>
<dbReference type="EMBL" id="BOOQ01000019">
    <property type="protein sequence ID" value="GII46723.1"/>
    <property type="molecule type" value="Genomic_DNA"/>
</dbReference>
<dbReference type="Proteomes" id="UP000644610">
    <property type="component" value="Unassembled WGS sequence"/>
</dbReference>
<dbReference type="AlphaFoldDB" id="A0A8J3UJ65"/>
<sequence length="160" mass="17544">MMFIEVFAPKGALGHEQRRHLGERLSAELTYEESAPAAVIAAGRALVQVVFHEPGTWITGDGAPDPGVPPRYLVRVSLPRAWREEAAAELISRVTRVLADSDAQRVNAEPVVWVQVIGVPEGGYGRSGRVMRSTDIIMMIVNGTGRRRAFAEEPQKEMAQ</sequence>